<dbReference type="InterPro" id="IPR005674">
    <property type="entry name" value="CocE/Ser_esterase"/>
</dbReference>
<dbReference type="PANTHER" id="PTHR43056">
    <property type="entry name" value="PEPTIDASE S9 PROLYL OLIGOPEPTIDASE"/>
    <property type="match status" value="1"/>
</dbReference>
<keyword evidence="1 3" id="KW-0378">Hydrolase</keyword>
<dbReference type="PANTHER" id="PTHR43056:SF10">
    <property type="entry name" value="COCE_NOND FAMILY, PUTATIVE (AFU_ORTHOLOGUE AFUA_7G00600)-RELATED"/>
    <property type="match status" value="1"/>
</dbReference>
<accession>A0ABT2TN38</accession>
<dbReference type="Proteomes" id="UP001652442">
    <property type="component" value="Unassembled WGS sequence"/>
</dbReference>
<evidence type="ECO:0000313" key="4">
    <source>
        <dbReference type="Proteomes" id="UP001652442"/>
    </source>
</evidence>
<dbReference type="InterPro" id="IPR050585">
    <property type="entry name" value="Xaa-Pro_dipeptidyl-ppase/CocE"/>
</dbReference>
<dbReference type="InterPro" id="IPR008979">
    <property type="entry name" value="Galactose-bd-like_sf"/>
</dbReference>
<dbReference type="Gene3D" id="3.40.50.1820">
    <property type="entry name" value="alpha/beta hydrolase"/>
    <property type="match status" value="1"/>
</dbReference>
<dbReference type="GO" id="GO:0016787">
    <property type="term" value="F:hydrolase activity"/>
    <property type="evidence" value="ECO:0007669"/>
    <property type="project" value="UniProtKB-KW"/>
</dbReference>
<evidence type="ECO:0000313" key="3">
    <source>
        <dbReference type="EMBL" id="MCU6763653.1"/>
    </source>
</evidence>
<dbReference type="InterPro" id="IPR029058">
    <property type="entry name" value="AB_hydrolase_fold"/>
</dbReference>
<organism evidence="3 4">
    <name type="scientific">Brotonthovivens ammoniilytica</name>
    <dbReference type="NCBI Taxonomy" id="2981725"/>
    <lineage>
        <taxon>Bacteria</taxon>
        <taxon>Bacillati</taxon>
        <taxon>Bacillota</taxon>
        <taxon>Clostridia</taxon>
        <taxon>Lachnospirales</taxon>
        <taxon>Lachnospiraceae</taxon>
        <taxon>Brotonthovivens</taxon>
    </lineage>
</organism>
<dbReference type="SUPFAM" id="SSF53474">
    <property type="entry name" value="alpha/beta-Hydrolases"/>
    <property type="match status" value="1"/>
</dbReference>
<reference evidence="3 4" key="1">
    <citation type="journal article" date="2021" name="ISME Commun">
        <title>Automated analysis of genomic sequences facilitates high-throughput and comprehensive description of bacteria.</title>
        <authorList>
            <person name="Hitch T.C.A."/>
        </authorList>
    </citation>
    <scope>NUCLEOTIDE SEQUENCE [LARGE SCALE GENOMIC DNA]</scope>
    <source>
        <strain evidence="3 4">Sanger_109</strain>
    </source>
</reference>
<protein>
    <submittedName>
        <fullName evidence="3">CocE/NonD family hydrolase</fullName>
    </submittedName>
</protein>
<dbReference type="EMBL" id="JAOQJQ010000009">
    <property type="protein sequence ID" value="MCU6763653.1"/>
    <property type="molecule type" value="Genomic_DNA"/>
</dbReference>
<gene>
    <name evidence="3" type="ORF">OCV88_15195</name>
</gene>
<dbReference type="Gene3D" id="1.10.3020.20">
    <property type="match status" value="1"/>
</dbReference>
<dbReference type="SUPFAM" id="SSF49785">
    <property type="entry name" value="Galactose-binding domain-like"/>
    <property type="match status" value="1"/>
</dbReference>
<name>A0ABT2TN38_9FIRM</name>
<dbReference type="InterPro" id="IPR000383">
    <property type="entry name" value="Xaa-Pro-like_dom"/>
</dbReference>
<dbReference type="SMART" id="SM00939">
    <property type="entry name" value="PepX_C"/>
    <property type="match status" value="1"/>
</dbReference>
<dbReference type="InterPro" id="IPR013736">
    <property type="entry name" value="Xaa-Pro_dipept_C"/>
</dbReference>
<dbReference type="NCBIfam" id="TIGR00976">
    <property type="entry name" value="CocE_NonD"/>
    <property type="match status" value="1"/>
</dbReference>
<comment type="caution">
    <text evidence="3">The sequence shown here is derived from an EMBL/GenBank/DDBJ whole genome shotgun (WGS) entry which is preliminary data.</text>
</comment>
<evidence type="ECO:0000259" key="2">
    <source>
        <dbReference type="SMART" id="SM00939"/>
    </source>
</evidence>
<dbReference type="Pfam" id="PF08530">
    <property type="entry name" value="PepX_C"/>
    <property type="match status" value="1"/>
</dbReference>
<dbReference type="Pfam" id="PF02129">
    <property type="entry name" value="Peptidase_S15"/>
    <property type="match status" value="1"/>
</dbReference>
<sequence>MIRKRKYVKKQFGKEQIEVIFDPHQVYPKEQHPGVKRETVFLKKGSRITKESKPLACDMILEKDLPVELRDGTVIFTDVIRPAGKEAVPAVVAYSPYGKHVHSLHLPWGVPDGALSGLQKQEGPDPGFWVPAGYAVVQPDARGTYYSGGDNVSFGTAEALDGYDIIEWAAKQPWCSGKVGMSGNSYLAVAQFLTASVRPPHLAAIAPWEGFNDVYRQTSMCGGIPNFGFQQRIDREKEGFTYYENMAAMSEKYPLMNAYWEDKRIRLEDITVPAYIVGSYISKFHTYGTLEAFERIGSSAKWLRIHNTHEWSDLYEYQEDLKLFFDCYLKSIDNKWIKTPPVRLSVLNPGGKDIVNRPEEKFPLPDTEYKKIYLDNEKHCLTEEKPVSETKQGYRSDNRKDQLVFSMTMDATTETTGYFAAHLWVETESAHDLDLFVYVLKADAHDNLMPPVVYGAPFSGFEGSPQYTPCGRLRASLRETDAELSTESKPYLTFRHTEKLVPGRPVRVDIPLWPVGMIYEKGQKMQCIISGYEINKEEWPDLEPAASVNRGKAFIYTGGDKASYLTVPWVPGRKS</sequence>
<dbReference type="RefSeq" id="WP_158426293.1">
    <property type="nucleotide sequence ID" value="NZ_JAOQJQ010000009.1"/>
</dbReference>
<feature type="domain" description="Xaa-Pro dipeptidyl-peptidase C-terminal" evidence="2">
    <location>
        <begin position="322"/>
        <end position="566"/>
    </location>
</feature>
<proteinExistence type="predicted"/>
<keyword evidence="4" id="KW-1185">Reference proteome</keyword>
<dbReference type="Gene3D" id="2.60.120.260">
    <property type="entry name" value="Galactose-binding domain-like"/>
    <property type="match status" value="1"/>
</dbReference>
<evidence type="ECO:0000256" key="1">
    <source>
        <dbReference type="ARBA" id="ARBA00022801"/>
    </source>
</evidence>